<gene>
    <name evidence="1" type="ORF">DAY19_05635</name>
</gene>
<sequence>MHKFIIGILFVFLLGCQQEETNWQGGVDQNSNGIRDDIDTWIKEKAGDSNRLKKALETLAKVNPADCEYSVKAKCLEQLSEDGIFLQIELLELQLNTSELREKFEDNLKNCPRIDDRKINYKCDL</sequence>
<name>A0ABY0IN05_9BACT</name>
<proteinExistence type="predicted"/>
<dbReference type="EMBL" id="QDKL01000001">
    <property type="protein sequence ID" value="RZF23251.1"/>
    <property type="molecule type" value="Genomic_DNA"/>
</dbReference>
<protein>
    <recommendedName>
        <fullName evidence="3">Lipoprotein</fullName>
    </recommendedName>
</protein>
<evidence type="ECO:0008006" key="3">
    <source>
        <dbReference type="Google" id="ProtNLM"/>
    </source>
</evidence>
<accession>A0ABY0IN05</accession>
<comment type="caution">
    <text evidence="1">The sequence shown here is derived from an EMBL/GenBank/DDBJ whole genome shotgun (WGS) entry which is preliminary data.</text>
</comment>
<keyword evidence="2" id="KW-1185">Reference proteome</keyword>
<evidence type="ECO:0000313" key="2">
    <source>
        <dbReference type="Proteomes" id="UP000443582"/>
    </source>
</evidence>
<dbReference type="PROSITE" id="PS51257">
    <property type="entry name" value="PROKAR_LIPOPROTEIN"/>
    <property type="match status" value="1"/>
</dbReference>
<organism evidence="1 2">
    <name type="scientific">Halobacteriovorax vibrionivorans</name>
    <dbReference type="NCBI Taxonomy" id="2152716"/>
    <lineage>
        <taxon>Bacteria</taxon>
        <taxon>Pseudomonadati</taxon>
        <taxon>Bdellovibrionota</taxon>
        <taxon>Bacteriovoracia</taxon>
        <taxon>Bacteriovoracales</taxon>
        <taxon>Halobacteriovoraceae</taxon>
        <taxon>Halobacteriovorax</taxon>
    </lineage>
</organism>
<dbReference type="Proteomes" id="UP000443582">
    <property type="component" value="Unassembled WGS sequence"/>
</dbReference>
<evidence type="ECO:0000313" key="1">
    <source>
        <dbReference type="EMBL" id="RZF23251.1"/>
    </source>
</evidence>
<dbReference type="RefSeq" id="WP_114706198.1">
    <property type="nucleotide sequence ID" value="NZ_QDKL01000001.1"/>
</dbReference>
<reference evidence="2" key="1">
    <citation type="journal article" date="2019" name="Int. J. Syst. Evol. Microbiol.">
        <title>Halobacteriovorax valvorus sp. nov., a novel prokaryotic predator isolated from coastal seawater of China.</title>
        <authorList>
            <person name="Chen M.-X."/>
        </authorList>
    </citation>
    <scope>NUCLEOTIDE SEQUENCE [LARGE SCALE GENOMIC DNA]</scope>
    <source>
        <strain evidence="2">BL9</strain>
    </source>
</reference>